<accession>A0A3L8DJX6</accession>
<sequence>MNENLCETSQVFSNINKYDSTIRSISSYKVPIASNADSHKMTRNTMTTEEWRTDNTMNITDENDMNIMDENDMNVTNEDNVMYEDNMNENPDQTDVLDYLKNQYVSTKRDSFRDLSNRYEDTNYSTESEIHKNGNADEIDDNANSSYFVNNNTAEHCKENDNAQRGQKRNMPKISAVQILQNRISIPLQKKKKLE</sequence>
<comment type="caution">
    <text evidence="1">The sequence shown here is derived from an EMBL/GenBank/DDBJ whole genome shotgun (WGS) entry which is preliminary data.</text>
</comment>
<dbReference type="EMBL" id="QOIP01000007">
    <property type="protein sequence ID" value="RLU20707.1"/>
    <property type="molecule type" value="Genomic_DNA"/>
</dbReference>
<name>A0A3L8DJX6_OOCBI</name>
<dbReference type="AlphaFoldDB" id="A0A3L8DJX6"/>
<gene>
    <name evidence="1" type="ORF">DMN91_007320</name>
</gene>
<reference evidence="1" key="1">
    <citation type="journal article" date="2018" name="Genome Res.">
        <title>The genomic architecture and molecular evolution of ant odorant receptors.</title>
        <authorList>
            <person name="McKenzie S.K."/>
            <person name="Kronauer D.J.C."/>
        </authorList>
    </citation>
    <scope>NUCLEOTIDE SEQUENCE [LARGE SCALE GENOMIC DNA]</scope>
    <source>
        <strain evidence="1">Clonal line C1</strain>
    </source>
</reference>
<dbReference type="Proteomes" id="UP000279307">
    <property type="component" value="Chromosome 7"/>
</dbReference>
<organism evidence="1">
    <name type="scientific">Ooceraea biroi</name>
    <name type="common">Clonal raider ant</name>
    <name type="synonym">Cerapachys biroi</name>
    <dbReference type="NCBI Taxonomy" id="2015173"/>
    <lineage>
        <taxon>Eukaryota</taxon>
        <taxon>Metazoa</taxon>
        <taxon>Ecdysozoa</taxon>
        <taxon>Arthropoda</taxon>
        <taxon>Hexapoda</taxon>
        <taxon>Insecta</taxon>
        <taxon>Pterygota</taxon>
        <taxon>Neoptera</taxon>
        <taxon>Endopterygota</taxon>
        <taxon>Hymenoptera</taxon>
        <taxon>Apocrita</taxon>
        <taxon>Aculeata</taxon>
        <taxon>Formicoidea</taxon>
        <taxon>Formicidae</taxon>
        <taxon>Dorylinae</taxon>
        <taxon>Ooceraea</taxon>
    </lineage>
</organism>
<protein>
    <submittedName>
        <fullName evidence="1">Uncharacterized protein</fullName>
    </submittedName>
</protein>
<proteinExistence type="predicted"/>
<dbReference type="OrthoDB" id="7555475at2759"/>
<evidence type="ECO:0000313" key="1">
    <source>
        <dbReference type="EMBL" id="RLU20707.1"/>
    </source>
</evidence>
<reference evidence="1" key="2">
    <citation type="submission" date="2018-07" db="EMBL/GenBank/DDBJ databases">
        <authorList>
            <person name="Mckenzie S.K."/>
            <person name="Kronauer D.J.C."/>
        </authorList>
    </citation>
    <scope>NUCLEOTIDE SEQUENCE</scope>
    <source>
        <strain evidence="1">Clonal line C1</strain>
    </source>
</reference>